<evidence type="ECO:0000256" key="6">
    <source>
        <dbReference type="SAM" id="MobiDB-lite"/>
    </source>
</evidence>
<dbReference type="PRINTS" id="PR00120">
    <property type="entry name" value="HATPASE"/>
</dbReference>
<feature type="transmembrane region" description="Helical" evidence="7">
    <location>
        <begin position="745"/>
        <end position="766"/>
    </location>
</feature>
<dbReference type="Gene3D" id="1.20.1110.10">
    <property type="entry name" value="Calcium-transporting ATPase, transmembrane domain"/>
    <property type="match status" value="1"/>
</dbReference>
<feature type="domain" description="P-type ATPase A" evidence="8">
    <location>
        <begin position="108"/>
        <end position="204"/>
    </location>
</feature>
<dbReference type="SUPFAM" id="SSF81665">
    <property type="entry name" value="Calcium ATPase, transmembrane domain M"/>
    <property type="match status" value="1"/>
</dbReference>
<dbReference type="NCBIfam" id="TIGR01494">
    <property type="entry name" value="ATPase_P-type"/>
    <property type="match status" value="2"/>
</dbReference>
<feature type="transmembrane region" description="Helical" evidence="7">
    <location>
        <begin position="687"/>
        <end position="709"/>
    </location>
</feature>
<evidence type="ECO:0000256" key="3">
    <source>
        <dbReference type="ARBA" id="ARBA00022967"/>
    </source>
</evidence>
<dbReference type="InterPro" id="IPR018303">
    <property type="entry name" value="ATPase_P-typ_P_site"/>
</dbReference>
<gene>
    <name evidence="9" type="ORF">NFC73_06545</name>
</gene>
<keyword evidence="3" id="KW-1278">Translocase</keyword>
<dbReference type="SFLD" id="SFLDF00027">
    <property type="entry name" value="p-type_atpase"/>
    <property type="match status" value="1"/>
</dbReference>
<dbReference type="InterPro" id="IPR044492">
    <property type="entry name" value="P_typ_ATPase_HD_dom"/>
</dbReference>
<evidence type="ECO:0000313" key="9">
    <source>
        <dbReference type="EMBL" id="MCP8999398.1"/>
    </source>
</evidence>
<dbReference type="InterPro" id="IPR001757">
    <property type="entry name" value="P_typ_ATPase"/>
</dbReference>
<evidence type="ECO:0000256" key="2">
    <source>
        <dbReference type="ARBA" id="ARBA00022692"/>
    </source>
</evidence>
<evidence type="ECO:0000256" key="5">
    <source>
        <dbReference type="ARBA" id="ARBA00023136"/>
    </source>
</evidence>
<reference evidence="9 10" key="1">
    <citation type="submission" date="2022-06" db="EMBL/GenBank/DDBJ databases">
        <title>Pseudarthrobacter sp. strain RMG13 Genome sequencing and assembly.</title>
        <authorList>
            <person name="Kim I."/>
        </authorList>
    </citation>
    <scope>NUCLEOTIDE SEQUENCE [LARGE SCALE GENOMIC DNA]</scope>
    <source>
        <strain evidence="9 10">RMG13</strain>
    </source>
</reference>
<dbReference type="InterPro" id="IPR059000">
    <property type="entry name" value="ATPase_P-type_domA"/>
</dbReference>
<dbReference type="InterPro" id="IPR023298">
    <property type="entry name" value="ATPase_P-typ_TM_dom_sf"/>
</dbReference>
<feature type="transmembrane region" description="Helical" evidence="7">
    <location>
        <begin position="656"/>
        <end position="675"/>
    </location>
</feature>
<dbReference type="SUPFAM" id="SSF81653">
    <property type="entry name" value="Calcium ATPase, transduction domain A"/>
    <property type="match status" value="1"/>
</dbReference>
<feature type="transmembrane region" description="Helical" evidence="7">
    <location>
        <begin position="631"/>
        <end position="650"/>
    </location>
</feature>
<dbReference type="Pfam" id="PF00122">
    <property type="entry name" value="E1-E2_ATPase"/>
    <property type="match status" value="1"/>
</dbReference>
<sequence length="816" mass="85413">MGTAAAPFPPGADAPAGSGLSTQEVKERTLAGLANAVPDNSSRTLWQIVRANVLTLFNGIVGGCFLLLLVLGQWQDALFGFAALSNAVIGVVQEFRAKRLLDRLAVMDAPQARVLRDGQVQEIAVADVVLDDIAVLQAGDQVVADAVIVDDNGLEVDESLLTGESEPVNKDRGSAVLSGSTINAGQGMARVVAVGAGSYASLLTAEAKRFSLVNSEIRNGINRVLRWISWALFPVVAVITNGQMQAKGGWDAAFRTGTWVEALVGAVAGAIAMIPLGLVLMTSVAFAVGGVRLARHKVLVQELAAVEGLARVDVLCLDKTGTLTEGKVVFDGVHAVGGPPPSGWEEALGWFGSDPQANATARCLAGTFGFDGDRAPTAVVPFSSARKWSAASFLPPHVAAGTWVLGAPEMALPGGSGSTNVVLAQARRLASTGLRTLVLAHTQETAPKGNPDDARLPRGLAAAALVTFREKVRPDAAQTLSYFRRQGVGVKILSGDDHRTVSAVAREVGLDVGEGYDSRHLPQDAKKLEETLESFSVFGRVTPQQKKDMVLALRRMGHTVAMTGDGVNDALALKEADIGIAMDTAAPATKAVARLVLLDGRFDRLPAVLAEGRQVIANIERVSVLFLSKTTYAVALSVLFGALMWNFPFLPRQLSATDGLTIGIPAFFLALMSNSRRYRPGFLRRSLAMALPTGIVVTAAVMAVQVYSVGAAGFSVGASRTASVLTLSLVGLSVLAAVSRPVSALRLAIIAAMCLALVLLMTVPVLQEFFMLEWPPPGLTAAALAAAAVAILAVVALSRAHARRYPADPPVKMTPP</sequence>
<dbReference type="SFLD" id="SFLDG00002">
    <property type="entry name" value="C1.7:_P-type_atpase_like"/>
    <property type="match status" value="1"/>
</dbReference>
<dbReference type="EMBL" id="JANCLV010000003">
    <property type="protein sequence ID" value="MCP8999398.1"/>
    <property type="molecule type" value="Genomic_DNA"/>
</dbReference>
<evidence type="ECO:0000256" key="1">
    <source>
        <dbReference type="ARBA" id="ARBA00004651"/>
    </source>
</evidence>
<accession>A0ABT1LNV5</accession>
<dbReference type="InterPro" id="IPR023299">
    <property type="entry name" value="ATPase_P-typ_cyto_dom_N"/>
</dbReference>
<feature type="transmembrane region" description="Helical" evidence="7">
    <location>
        <begin position="224"/>
        <end position="242"/>
    </location>
</feature>
<dbReference type="Proteomes" id="UP001524318">
    <property type="component" value="Unassembled WGS sequence"/>
</dbReference>
<proteinExistence type="predicted"/>
<dbReference type="Gene3D" id="3.40.50.1000">
    <property type="entry name" value="HAD superfamily/HAD-like"/>
    <property type="match status" value="1"/>
</dbReference>
<dbReference type="InterPro" id="IPR008250">
    <property type="entry name" value="ATPase_P-typ_transduc_dom_A_sf"/>
</dbReference>
<keyword evidence="2 7" id="KW-0812">Transmembrane</keyword>
<feature type="transmembrane region" description="Helical" evidence="7">
    <location>
        <begin position="262"/>
        <end position="288"/>
    </location>
</feature>
<feature type="region of interest" description="Disordered" evidence="6">
    <location>
        <begin position="1"/>
        <end position="20"/>
    </location>
</feature>
<feature type="transmembrane region" description="Helical" evidence="7">
    <location>
        <begin position="721"/>
        <end position="738"/>
    </location>
</feature>
<evidence type="ECO:0000256" key="4">
    <source>
        <dbReference type="ARBA" id="ARBA00022989"/>
    </source>
</evidence>
<dbReference type="SUPFAM" id="SSF56784">
    <property type="entry name" value="HAD-like"/>
    <property type="match status" value="1"/>
</dbReference>
<dbReference type="InterPro" id="IPR023214">
    <property type="entry name" value="HAD_sf"/>
</dbReference>
<feature type="transmembrane region" description="Helical" evidence="7">
    <location>
        <begin position="778"/>
        <end position="797"/>
    </location>
</feature>
<dbReference type="SFLD" id="SFLDS00003">
    <property type="entry name" value="Haloacid_Dehalogenase"/>
    <property type="match status" value="1"/>
</dbReference>
<dbReference type="Gene3D" id="3.40.1110.10">
    <property type="entry name" value="Calcium-transporting ATPase, cytoplasmic domain N"/>
    <property type="match status" value="1"/>
</dbReference>
<name>A0ABT1LNV5_9MICC</name>
<dbReference type="Gene3D" id="2.70.150.10">
    <property type="entry name" value="Calcium-transporting ATPase, cytoplasmic transduction domain A"/>
    <property type="match status" value="1"/>
</dbReference>
<protein>
    <submittedName>
        <fullName evidence="9">HAD-IC family P-type ATPase</fullName>
    </submittedName>
</protein>
<keyword evidence="4 7" id="KW-1133">Transmembrane helix</keyword>
<comment type="caution">
    <text evidence="9">The sequence shown here is derived from an EMBL/GenBank/DDBJ whole genome shotgun (WGS) entry which is preliminary data.</text>
</comment>
<dbReference type="Pfam" id="PF00702">
    <property type="entry name" value="Hydrolase"/>
    <property type="match status" value="1"/>
</dbReference>
<dbReference type="PROSITE" id="PS00154">
    <property type="entry name" value="ATPASE_E1_E2"/>
    <property type="match status" value="1"/>
</dbReference>
<keyword evidence="5 7" id="KW-0472">Membrane</keyword>
<dbReference type="PANTHER" id="PTHR42861">
    <property type="entry name" value="CALCIUM-TRANSPORTING ATPASE"/>
    <property type="match status" value="1"/>
</dbReference>
<feature type="transmembrane region" description="Helical" evidence="7">
    <location>
        <begin position="51"/>
        <end position="71"/>
    </location>
</feature>
<dbReference type="PRINTS" id="PR00119">
    <property type="entry name" value="CATATPASE"/>
</dbReference>
<comment type="subcellular location">
    <subcellularLocation>
        <location evidence="1">Cell membrane</location>
        <topology evidence="1">Multi-pass membrane protein</topology>
    </subcellularLocation>
</comment>
<dbReference type="InterPro" id="IPR036412">
    <property type="entry name" value="HAD-like_sf"/>
</dbReference>
<organism evidence="9 10">
    <name type="scientific">Pseudarthrobacter humi</name>
    <dbReference type="NCBI Taxonomy" id="2952523"/>
    <lineage>
        <taxon>Bacteria</taxon>
        <taxon>Bacillati</taxon>
        <taxon>Actinomycetota</taxon>
        <taxon>Actinomycetes</taxon>
        <taxon>Micrococcales</taxon>
        <taxon>Micrococcaceae</taxon>
        <taxon>Pseudarthrobacter</taxon>
    </lineage>
</organism>
<evidence type="ECO:0000259" key="8">
    <source>
        <dbReference type="Pfam" id="PF00122"/>
    </source>
</evidence>
<evidence type="ECO:0000256" key="7">
    <source>
        <dbReference type="SAM" id="Phobius"/>
    </source>
</evidence>
<keyword evidence="10" id="KW-1185">Reference proteome</keyword>
<dbReference type="RefSeq" id="WP_254748660.1">
    <property type="nucleotide sequence ID" value="NZ_JANCLV010000003.1"/>
</dbReference>
<evidence type="ECO:0000313" key="10">
    <source>
        <dbReference type="Proteomes" id="UP001524318"/>
    </source>
</evidence>